<evidence type="ECO:0000313" key="2">
    <source>
        <dbReference type="Proteomes" id="UP000029669"/>
    </source>
</evidence>
<name>A0A097AQ78_THEKI</name>
<protein>
    <submittedName>
        <fullName evidence="1">Uncharacterized protein</fullName>
    </submittedName>
</protein>
<evidence type="ECO:0000313" key="1">
    <source>
        <dbReference type="EMBL" id="AIS51976.1"/>
    </source>
</evidence>
<gene>
    <name evidence="1" type="ORF">TKV_c07930</name>
</gene>
<sequence length="34" mass="4092">MRVITLNSHYMELSLNKLRMLVEKYVSFYSKILA</sequence>
<dbReference type="STRING" id="2325.TKV_c07930"/>
<accession>A0A097AQ78</accession>
<organism evidence="1 2">
    <name type="scientific">Thermoanaerobacter kivui</name>
    <name type="common">Acetogenium kivui</name>
    <dbReference type="NCBI Taxonomy" id="2325"/>
    <lineage>
        <taxon>Bacteria</taxon>
        <taxon>Bacillati</taxon>
        <taxon>Bacillota</taxon>
        <taxon>Clostridia</taxon>
        <taxon>Thermoanaerobacterales</taxon>
        <taxon>Thermoanaerobacteraceae</taxon>
        <taxon>Thermoanaerobacter</taxon>
    </lineage>
</organism>
<reference evidence="2" key="1">
    <citation type="journal article" date="2015" name="Genome Announc.">
        <title>Whole-Genome Sequences of 80 Environmental and Clinical Isolates of Burkholderia pseudomallei.</title>
        <authorList>
            <person name="Johnson S.L."/>
            <person name="Baker A.L."/>
            <person name="Chain P.S."/>
            <person name="Currie B.J."/>
            <person name="Daligault H.E."/>
            <person name="Davenport K.W."/>
            <person name="Davis C.B."/>
            <person name="Inglis T.J."/>
            <person name="Kaestli M."/>
            <person name="Koren S."/>
            <person name="Mayo M."/>
            <person name="Merritt A.J."/>
            <person name="Price E.P."/>
            <person name="Sarovich D.S."/>
            <person name="Warner J."/>
            <person name="Rosovitz M.J."/>
        </authorList>
    </citation>
    <scope>NUCLEOTIDE SEQUENCE [LARGE SCALE GENOMIC DNA]</scope>
    <source>
        <strain evidence="2">DSM 2030</strain>
    </source>
</reference>
<dbReference type="AlphaFoldDB" id="A0A097AQ78"/>
<dbReference type="EMBL" id="CP009170">
    <property type="protein sequence ID" value="AIS51976.1"/>
    <property type="molecule type" value="Genomic_DNA"/>
</dbReference>
<keyword evidence="2" id="KW-1185">Reference proteome</keyword>
<proteinExistence type="predicted"/>
<dbReference type="Proteomes" id="UP000029669">
    <property type="component" value="Chromosome"/>
</dbReference>
<dbReference type="KEGG" id="tki:TKV_c07930"/>
<dbReference type="HOGENOM" id="CLU_3376547_0_0_9"/>